<dbReference type="PANTHER" id="PTHR33121:SF79">
    <property type="entry name" value="CYCLIC DI-GMP PHOSPHODIESTERASE PDED-RELATED"/>
    <property type="match status" value="1"/>
</dbReference>
<keyword evidence="1" id="KW-1133">Transmembrane helix</keyword>
<dbReference type="Pfam" id="PF00563">
    <property type="entry name" value="EAL"/>
    <property type="match status" value="1"/>
</dbReference>
<comment type="caution">
    <text evidence="3">The sequence shown here is derived from an EMBL/GenBank/DDBJ whole genome shotgun (WGS) entry which is preliminary data.</text>
</comment>
<feature type="transmembrane region" description="Helical" evidence="1">
    <location>
        <begin position="278"/>
        <end position="297"/>
    </location>
</feature>
<name>A0A0L1KD07_9SPHN</name>
<keyword evidence="1" id="KW-0472">Membrane</keyword>
<dbReference type="STRING" id="1306953.J121_6"/>
<dbReference type="SMART" id="SM01080">
    <property type="entry name" value="CHASE2"/>
    <property type="match status" value="1"/>
</dbReference>
<evidence type="ECO:0000259" key="2">
    <source>
        <dbReference type="PROSITE" id="PS50883"/>
    </source>
</evidence>
<sequence>MRSPSYSTVPPRLPWENILLAALLIVTIGSAAQSGAFRELDNGLRNFSFGLRDRTASGQIQVVEMDAASVAAIQRWPWPRSNYAEVVAALNEAGARSIIFDVDFSSTSNPVEDAALARSLSEASAEIVLPTFGQSESFESDRQIDALPIASLRRHASLASVSVIPDSDGVVRNMPLGTMTAGVPRPSLSAQAAGVAGKAGNQFPVDFAIDPASIPRYSFIDVASGRFDPSTITDKDILIGATAIEMGDRYATPRHGVLPGVIVQAIAAETLLGGIPIFGGWLVPLLVGALGAALVFAQKTYPRVVATSGLGAAALFGADIAAYSLAGADFRIVAGLILVLASGAARSGLLLYREMYRGKRIDQESGLPNRLALREADGSQENAQTIVAMLANFDAIKSVIGADAIGSLMGSLAARMGGRDIVYRIDDRCLAWISDEAHETRIETLTELRRELRRPLEIAGKRVDPAIVFGIAAAGATAEASLAASTALANDKVWHMHEAAEQDLLEQQVSLMGELANAIENHELEVHYQPKLDLMTDRIASVEALVRWHHPTRGYLSPDSFIPLAEKNDHIADMTLFVLQRTLRDLAQWHGAGIEVKAAVNISARLLISPAFFEAVGAALQVSDTSASDLIFEVTESATMADPAAALRALEGYRRMGIMISLDDYGTGQSTLTYLKTLPLGELKIDRSFVENAHEDSSDALLVRSTVNLAHALGLQVVAEGIETVECLDFLREVGCDLAQGYFVSRPLPANELLTLCLSSSTSPKTPVRTAA</sequence>
<gene>
    <name evidence="3" type="ORF">J121_6</name>
</gene>
<dbReference type="Pfam" id="PF05226">
    <property type="entry name" value="CHASE2"/>
    <property type="match status" value="1"/>
</dbReference>
<accession>A0A0L1KD07</accession>
<dbReference type="SUPFAM" id="SSF141868">
    <property type="entry name" value="EAL domain-like"/>
    <property type="match status" value="1"/>
</dbReference>
<dbReference type="CDD" id="cd01948">
    <property type="entry name" value="EAL"/>
    <property type="match status" value="1"/>
</dbReference>
<dbReference type="GO" id="GO:0071111">
    <property type="term" value="F:cyclic-guanylate-specific phosphodiesterase activity"/>
    <property type="evidence" value="ECO:0007669"/>
    <property type="project" value="InterPro"/>
</dbReference>
<dbReference type="EMBL" id="JYNE01000025">
    <property type="protein sequence ID" value="KNH01811.1"/>
    <property type="molecule type" value="Genomic_DNA"/>
</dbReference>
<feature type="domain" description="EAL" evidence="2">
    <location>
        <begin position="508"/>
        <end position="761"/>
    </location>
</feature>
<reference evidence="3" key="1">
    <citation type="submission" date="2015-02" db="EMBL/GenBank/DDBJ databases">
        <authorList>
            <person name="Chooi Y.-H."/>
        </authorList>
    </citation>
    <scope>NUCLEOTIDE SEQUENCE [LARGE SCALE GENOMIC DNA]</scope>
    <source>
        <strain evidence="3">LAMA 915</strain>
    </source>
</reference>
<dbReference type="Gene3D" id="3.20.20.450">
    <property type="entry name" value="EAL domain"/>
    <property type="match status" value="1"/>
</dbReference>
<protein>
    <submittedName>
        <fullName evidence="3">Diguanylate phosphodiesterase</fullName>
    </submittedName>
</protein>
<dbReference type="InterPro" id="IPR035919">
    <property type="entry name" value="EAL_sf"/>
</dbReference>
<dbReference type="Proteomes" id="UP000037446">
    <property type="component" value="Unassembled WGS sequence"/>
</dbReference>
<dbReference type="PATRIC" id="fig|1306953.7.peg.6"/>
<organism evidence="3 4">
    <name type="scientific">Qipengyuania citrea LAMA 915</name>
    <dbReference type="NCBI Taxonomy" id="1306953"/>
    <lineage>
        <taxon>Bacteria</taxon>
        <taxon>Pseudomonadati</taxon>
        <taxon>Pseudomonadota</taxon>
        <taxon>Alphaproteobacteria</taxon>
        <taxon>Sphingomonadales</taxon>
        <taxon>Erythrobacteraceae</taxon>
        <taxon>Qipengyuania</taxon>
    </lineage>
</organism>
<proteinExistence type="predicted"/>
<dbReference type="InterPro" id="IPR050706">
    <property type="entry name" value="Cyclic-di-GMP_PDE-like"/>
</dbReference>
<feature type="transmembrane region" description="Helical" evidence="1">
    <location>
        <begin position="332"/>
        <end position="352"/>
    </location>
</feature>
<dbReference type="AlphaFoldDB" id="A0A0L1KD07"/>
<dbReference type="PANTHER" id="PTHR33121">
    <property type="entry name" value="CYCLIC DI-GMP PHOSPHODIESTERASE PDEF"/>
    <property type="match status" value="1"/>
</dbReference>
<keyword evidence="1" id="KW-0812">Transmembrane</keyword>
<evidence type="ECO:0000256" key="1">
    <source>
        <dbReference type="SAM" id="Phobius"/>
    </source>
</evidence>
<dbReference type="InterPro" id="IPR043128">
    <property type="entry name" value="Rev_trsase/Diguanyl_cyclase"/>
</dbReference>
<dbReference type="InterPro" id="IPR007890">
    <property type="entry name" value="CHASE2"/>
</dbReference>
<dbReference type="InterPro" id="IPR001633">
    <property type="entry name" value="EAL_dom"/>
</dbReference>
<feature type="transmembrane region" description="Helical" evidence="1">
    <location>
        <begin position="304"/>
        <end position="326"/>
    </location>
</feature>
<evidence type="ECO:0000313" key="3">
    <source>
        <dbReference type="EMBL" id="KNH01811.1"/>
    </source>
</evidence>
<dbReference type="Gene3D" id="3.30.70.270">
    <property type="match status" value="1"/>
</dbReference>
<dbReference type="SMART" id="SM00052">
    <property type="entry name" value="EAL"/>
    <property type="match status" value="1"/>
</dbReference>
<evidence type="ECO:0000313" key="4">
    <source>
        <dbReference type="Proteomes" id="UP000037446"/>
    </source>
</evidence>
<dbReference type="PROSITE" id="PS50883">
    <property type="entry name" value="EAL"/>
    <property type="match status" value="1"/>
</dbReference>